<sequence length="296" mass="33520">MGLVKHKLYRFIACAAIIASLIVFYLKLQSISKGSMSEQTLEYFLNKGTIRRKDAADIEWYHAANSKSKLIEALRGSAQMIEADVLLRGADPEEPIMAHPPAKDSDITLQDWLKEVVKSDKGIKLDFKSLAAVSQSMSLLEEVRDQLKGPVWINADILPGPGGTATPVDPHVFLQEVAQRSENDVLSLGWTTGWTEDVDNPGYSWEMVHQMEELCRPLKQPVTFPVRASLLPMSFPQFQWLLEQSDRYSLTVWTGKDDALNVNDLMPYRKNLGKRRIYYDLLESQIKQFKALAGYD</sequence>
<evidence type="ECO:0007829" key="8">
    <source>
        <dbReference type="PeptideAtlas" id="A2BGP9"/>
    </source>
</evidence>
<name>A2BGP9_DANRE</name>
<dbReference type="GeneTree" id="ENSGT00530000063681"/>
<dbReference type="OrthoDB" id="413402at2759"/>
<reference evidence="6" key="1">
    <citation type="journal article" date="2002" name="Proc. Natl. Acad. Sci. U.S.A.">
        <title>Generation and initial analysis of more than 15,000 full-length human and mouse cDNA sequences.</title>
        <authorList>
            <consortium name="Mammalian Gene Collection Program Team"/>
            <person name="Strausberg R.L."/>
            <person name="Feingold E.A."/>
            <person name="Grouse L.H."/>
            <person name="Derge J.G."/>
            <person name="Klausner R.D."/>
            <person name="Collins F.S."/>
            <person name="Wagner L."/>
            <person name="Shenmen C.M."/>
            <person name="Schuler G.D."/>
            <person name="Altschul S.F."/>
            <person name="Zeeberg B."/>
            <person name="Buetow K.H."/>
            <person name="Schaefer C.F."/>
            <person name="Bhat N.K."/>
            <person name="Hopkins R.F."/>
            <person name="Jordan H."/>
            <person name="Moore T."/>
            <person name="Max S.I."/>
            <person name="Wang J."/>
            <person name="Hsieh F."/>
            <person name="Diatchenko L."/>
            <person name="Marusina K."/>
            <person name="Farmer A.A."/>
            <person name="Rubin G.M."/>
            <person name="Hong L."/>
            <person name="Stapleton M."/>
            <person name="Soares M.B."/>
            <person name="Bonaldo M.F."/>
            <person name="Casavant T.L."/>
            <person name="Scheetz T.E."/>
            <person name="Brownstein M.J."/>
            <person name="Usdin T.B."/>
            <person name="Toshiyuki S."/>
            <person name="Carninci P."/>
            <person name="Prange C."/>
            <person name="Raha S.S."/>
            <person name="Loquellano N.A."/>
            <person name="Peters G.J."/>
            <person name="Abramson R.D."/>
            <person name="Mullahy S.J."/>
            <person name="Bosak S.A."/>
            <person name="McEwan P.J."/>
            <person name="McKernan K.J."/>
            <person name="Malek J.A."/>
            <person name="Gunaratne P.H."/>
            <person name="Richards S."/>
            <person name="Worley K.C."/>
            <person name="Hale S."/>
            <person name="Garcia A.M."/>
            <person name="Gay L.J."/>
            <person name="Hulyk S.W."/>
            <person name="Villalon D.K."/>
            <person name="Muzny D.M."/>
            <person name="Sodergren E.J."/>
            <person name="Lu X."/>
            <person name="Gibbs R.A."/>
            <person name="Fahey J."/>
            <person name="Helton E."/>
            <person name="Ketteman M."/>
            <person name="Madan A."/>
            <person name="Rodrigues S."/>
            <person name="Sanchez A."/>
            <person name="Whiting M."/>
            <person name="Madan A."/>
            <person name="Young A.C."/>
            <person name="Shevchenko Y."/>
            <person name="Bouffard G.G."/>
            <person name="Blakesley R.W."/>
            <person name="Touchman J.W."/>
            <person name="Green E.D."/>
            <person name="Dickson M.C."/>
            <person name="Rodriguez A.C."/>
            <person name="Grimwood J."/>
            <person name="Schmutz J."/>
            <person name="Myers R.M."/>
            <person name="Butterfield Y.S."/>
            <person name="Krzywinski M.I."/>
            <person name="Skalska U."/>
            <person name="Smailus D.E."/>
            <person name="Schnerch A."/>
            <person name="Schein J.E."/>
            <person name="Jones S.J."/>
            <person name="Marra M.A."/>
        </authorList>
    </citation>
    <scope>NUCLEOTIDE SEQUENCE</scope>
    <source>
        <strain evidence="6">Tuebingen</strain>
    </source>
</reference>
<dbReference type="eggNOG" id="KOG3748">
    <property type="taxonomic scope" value="Eukaryota"/>
</dbReference>
<keyword evidence="2" id="KW-0472">Membrane</keyword>
<dbReference type="ZFIN" id="ZDB-GENE-040801-38">
    <property type="gene designation" value="fam151b"/>
</dbReference>
<feature type="domain" description="Menorin-like" evidence="3">
    <location>
        <begin position="54"/>
        <end position="285"/>
    </location>
</feature>
<dbReference type="OMA" id="GFTLWWA"/>
<dbReference type="AlphaFoldDB" id="A2BGP9"/>
<evidence type="ECO:0000256" key="2">
    <source>
        <dbReference type="SAM" id="Phobius"/>
    </source>
</evidence>
<organism evidence="4">
    <name type="scientific">Danio rerio</name>
    <name type="common">Zebrafish</name>
    <name type="synonym">Brachydanio rerio</name>
    <dbReference type="NCBI Taxonomy" id="7955"/>
    <lineage>
        <taxon>Eukaryota</taxon>
        <taxon>Metazoa</taxon>
        <taxon>Chordata</taxon>
        <taxon>Craniata</taxon>
        <taxon>Vertebrata</taxon>
        <taxon>Euteleostomi</taxon>
        <taxon>Actinopterygii</taxon>
        <taxon>Neopterygii</taxon>
        <taxon>Teleostei</taxon>
        <taxon>Ostariophysi</taxon>
        <taxon>Cypriniformes</taxon>
        <taxon>Danionidae</taxon>
        <taxon>Danioninae</taxon>
        <taxon>Danio</taxon>
    </lineage>
</organism>
<dbReference type="PhylomeDB" id="A2BGP9"/>
<dbReference type="PANTHER" id="PTHR21184:SF3">
    <property type="entry name" value="PROTEIN FAM151B"/>
    <property type="match status" value="1"/>
</dbReference>
<keyword evidence="5" id="KW-1185">Reference proteome</keyword>
<dbReference type="EMBL" id="BX510923">
    <property type="status" value="NOT_ANNOTATED_CDS"/>
    <property type="molecule type" value="Genomic_DNA"/>
</dbReference>
<keyword evidence="2" id="KW-0812">Transmembrane</keyword>
<dbReference type="Bgee" id="ENSDARG00000020024">
    <property type="expression patterns" value="Expressed in testis and 26 other cell types or tissues"/>
</dbReference>
<evidence type="ECO:0000313" key="4">
    <source>
        <dbReference type="Ensembl" id="ENSDARP00000013712"/>
    </source>
</evidence>
<reference evidence="6" key="2">
    <citation type="journal article" date="2011" name="Brief. Bioinform.">
        <title>Phylogenetic-based propagation of functional annotations within the Gene Ontology consortium.</title>
        <authorList>
            <person name="Gaudet P."/>
            <person name="Livstone M.S."/>
            <person name="Lewis S.E."/>
            <person name="Thomas P.D."/>
        </authorList>
    </citation>
    <scope>NUCLEOTIDE SEQUENCE</scope>
    <source>
        <strain evidence="6">Tuebingen</strain>
    </source>
</reference>
<dbReference type="PaxDb" id="7955-ENSDARP00000013712"/>
<reference evidence="4" key="4">
    <citation type="submission" date="2013-08" db="UniProtKB">
        <authorList>
            <consortium name="Ensembl"/>
        </authorList>
    </citation>
    <scope>IDENTIFICATION</scope>
    <source>
        <strain evidence="4">Tuebingen</strain>
    </source>
</reference>
<evidence type="ECO:0000313" key="6">
    <source>
        <dbReference type="RefSeq" id="NP_001418045.1"/>
    </source>
</evidence>
<reference evidence="6" key="5">
    <citation type="submission" date="2025-04" db="UniProtKB">
        <authorList>
            <consortium name="RefSeq"/>
        </authorList>
    </citation>
    <scope>IDENTIFICATION</scope>
    <source>
        <strain evidence="6">Tuebingen</strain>
    </source>
</reference>
<evidence type="ECO:0000313" key="5">
    <source>
        <dbReference type="Proteomes" id="UP000000437"/>
    </source>
</evidence>
<dbReference type="Proteomes" id="UP000000437">
    <property type="component" value="Chromosome 5"/>
</dbReference>
<dbReference type="PANTHER" id="PTHR21184">
    <property type="entry name" value="MENORIN (DENDRITIC BRANCHING PROTEIN)"/>
    <property type="match status" value="1"/>
</dbReference>
<comment type="similarity">
    <text evidence="1">Belongs to the menorin family.</text>
</comment>
<accession>A2BGP9</accession>
<keyword evidence="2" id="KW-1133">Transmembrane helix</keyword>
<dbReference type="STRING" id="7955.ENSDARP00000013712"/>
<feature type="transmembrane region" description="Helical" evidence="2">
    <location>
        <begin position="7"/>
        <end position="26"/>
    </location>
</feature>
<dbReference type="GeneID" id="445137"/>
<dbReference type="Pfam" id="PF10223">
    <property type="entry name" value="Menorin_N"/>
    <property type="match status" value="1"/>
</dbReference>
<evidence type="ECO:0000259" key="3">
    <source>
        <dbReference type="Pfam" id="PF10223"/>
    </source>
</evidence>
<dbReference type="InterPro" id="IPR019356">
    <property type="entry name" value="Menorin_dom"/>
</dbReference>
<dbReference type="RefSeq" id="NP_001418045.1">
    <property type="nucleotide sequence ID" value="NM_001431116.1"/>
</dbReference>
<dbReference type="ExpressionAtlas" id="A2BGP9">
    <property type="expression patterns" value="baseline"/>
</dbReference>
<proteinExistence type="evidence at protein level"/>
<dbReference type="CTD" id="167555"/>
<gene>
    <name evidence="4 6 7" type="primary">fam151b</name>
    <name evidence="6" type="synonym">zgc:100861</name>
</gene>
<accession>A0A8M2BJ37</accession>
<evidence type="ECO:0000313" key="7">
    <source>
        <dbReference type="ZFIN" id="ZDB-GENE-040801-38"/>
    </source>
</evidence>
<dbReference type="SMR" id="A2BGP9"/>
<keyword evidence="8" id="KW-1267">Proteomics identification</keyword>
<evidence type="ECO:0000256" key="1">
    <source>
        <dbReference type="ARBA" id="ARBA00044953"/>
    </source>
</evidence>
<protein>
    <submittedName>
        <fullName evidence="4">Family with sequence similarity 151 member B</fullName>
    </submittedName>
    <submittedName>
        <fullName evidence="6">Protein FAM151B isoform a</fullName>
    </submittedName>
</protein>
<dbReference type="GO" id="GO:0005615">
    <property type="term" value="C:extracellular space"/>
    <property type="evidence" value="ECO:0000318"/>
    <property type="project" value="GO_Central"/>
</dbReference>
<dbReference type="Ensembl" id="ENSDART00000017696.9">
    <property type="protein sequence ID" value="ENSDARP00000013712.7"/>
    <property type="gene ID" value="ENSDARG00000020024.11"/>
</dbReference>
<dbReference type="DNASU" id="445137"/>
<reference evidence="4 5" key="3">
    <citation type="journal article" date="2013" name="Nature">
        <title>The zebrafish reference genome sequence and its relationship to the human genome.</title>
        <authorList>
            <consortium name="Genome Reference Consortium Zebrafish"/>
            <person name="Howe K."/>
            <person name="Clark M.D."/>
            <person name="Torroja C.F."/>
            <person name="Torrance J."/>
            <person name="Berthelot C."/>
            <person name="Muffato M."/>
            <person name="Collins J.E."/>
            <person name="Humphray S."/>
            <person name="McLaren K."/>
            <person name="Matthews L."/>
            <person name="McLaren S."/>
            <person name="Sealy I."/>
            <person name="Caccamo M."/>
            <person name="Churcher C."/>
            <person name="Scott C."/>
            <person name="Barrett J.C."/>
            <person name="Koch R."/>
            <person name="Rauch G.J."/>
            <person name="White S."/>
            <person name="Chow W."/>
            <person name="Kilian B."/>
            <person name="Quintais L.T."/>
            <person name="Guerra-Assuncao J.A."/>
            <person name="Zhou Y."/>
            <person name="Gu Y."/>
            <person name="Yen J."/>
            <person name="Vogel J.H."/>
            <person name="Eyre T."/>
            <person name="Redmond S."/>
            <person name="Banerjee R."/>
            <person name="Chi J."/>
            <person name="Fu B."/>
            <person name="Langley E."/>
            <person name="Maguire S.F."/>
            <person name="Laird G.K."/>
            <person name="Lloyd D."/>
            <person name="Kenyon E."/>
            <person name="Donaldson S."/>
            <person name="Sehra H."/>
            <person name="Almeida-King J."/>
            <person name="Loveland J."/>
            <person name="Trevanion S."/>
            <person name="Jones M."/>
            <person name="Quail M."/>
            <person name="Willey D."/>
            <person name="Hunt A."/>
            <person name="Burton J."/>
            <person name="Sims S."/>
            <person name="McLay K."/>
            <person name="Plumb B."/>
            <person name="Davis J."/>
            <person name="Clee C."/>
            <person name="Oliver K."/>
            <person name="Clark R."/>
            <person name="Riddle C."/>
            <person name="Elliot D."/>
            <person name="Eliott D."/>
            <person name="Threadgold G."/>
            <person name="Harden G."/>
            <person name="Ware D."/>
            <person name="Begum S."/>
            <person name="Mortimore B."/>
            <person name="Mortimer B."/>
            <person name="Kerry G."/>
            <person name="Heath P."/>
            <person name="Phillimore B."/>
            <person name="Tracey A."/>
            <person name="Corby N."/>
            <person name="Dunn M."/>
            <person name="Johnson C."/>
            <person name="Wood J."/>
            <person name="Clark S."/>
            <person name="Pelan S."/>
            <person name="Griffiths G."/>
            <person name="Smith M."/>
            <person name="Glithero R."/>
            <person name="Howden P."/>
            <person name="Barker N."/>
            <person name="Lloyd C."/>
            <person name="Stevens C."/>
            <person name="Harley J."/>
            <person name="Holt K."/>
            <person name="Panagiotidis G."/>
            <person name="Lovell J."/>
            <person name="Beasley H."/>
            <person name="Henderson C."/>
            <person name="Gordon D."/>
            <person name="Auger K."/>
            <person name="Wright D."/>
            <person name="Collins J."/>
            <person name="Raisen C."/>
            <person name="Dyer L."/>
            <person name="Leung K."/>
            <person name="Robertson L."/>
            <person name="Ambridge K."/>
            <person name="Leongamornlert D."/>
            <person name="McGuire S."/>
            <person name="Gilderthorp R."/>
            <person name="Griffiths C."/>
            <person name="Manthravadi D."/>
            <person name="Nichol S."/>
            <person name="Barker G."/>
            <person name="Whitehead S."/>
            <person name="Kay M."/>
            <person name="Brown J."/>
            <person name="Murnane C."/>
            <person name="Gray E."/>
            <person name="Humphries M."/>
            <person name="Sycamore N."/>
            <person name="Barker D."/>
            <person name="Saunders D."/>
            <person name="Wallis J."/>
            <person name="Babbage A."/>
            <person name="Hammond S."/>
            <person name="Mashreghi-Mohammadi M."/>
            <person name="Barr L."/>
            <person name="Martin S."/>
            <person name="Wray P."/>
            <person name="Ellington A."/>
            <person name="Matthews N."/>
            <person name="Ellwood M."/>
            <person name="Woodmansey R."/>
            <person name="Clark G."/>
            <person name="Cooper J."/>
            <person name="Cooper J."/>
            <person name="Tromans A."/>
            <person name="Grafham D."/>
            <person name="Skuce C."/>
            <person name="Pandian R."/>
            <person name="Andrews R."/>
            <person name="Harrison E."/>
            <person name="Kimberley A."/>
            <person name="Garnett J."/>
            <person name="Fosker N."/>
            <person name="Hall R."/>
            <person name="Garner P."/>
            <person name="Kelly D."/>
            <person name="Bird C."/>
            <person name="Palmer S."/>
            <person name="Gehring I."/>
            <person name="Berger A."/>
            <person name="Dooley C.M."/>
            <person name="Ersan-Urun Z."/>
            <person name="Eser C."/>
            <person name="Geiger H."/>
            <person name="Geisler M."/>
            <person name="Karotki L."/>
            <person name="Kirn A."/>
            <person name="Konantz J."/>
            <person name="Konantz M."/>
            <person name="Oberlander M."/>
            <person name="Rudolph-Geiger S."/>
            <person name="Teucke M."/>
            <person name="Lanz C."/>
            <person name="Raddatz G."/>
            <person name="Osoegawa K."/>
            <person name="Zhu B."/>
            <person name="Rapp A."/>
            <person name="Widaa S."/>
            <person name="Langford C."/>
            <person name="Yang F."/>
            <person name="Schuster S.C."/>
            <person name="Carter N.P."/>
            <person name="Harrow J."/>
            <person name="Ning Z."/>
            <person name="Herrero J."/>
            <person name="Searle S.M."/>
            <person name="Enright A."/>
            <person name="Geisler R."/>
            <person name="Plasterk R.H."/>
            <person name="Lee C."/>
            <person name="Westerfield M."/>
            <person name="de Jong P.J."/>
            <person name="Zon L.I."/>
            <person name="Postlethwait J.H."/>
            <person name="Nusslein-Volhard C."/>
            <person name="Hubbard T.J."/>
            <person name="Roest Crollius H."/>
            <person name="Rogers J."/>
            <person name="Stemple D.L."/>
        </authorList>
    </citation>
    <scope>NUCLEOTIDE SEQUENCE [LARGE SCALE GENOMIC DNA]</scope>
    <source>
        <strain evidence="4 5">Tuebingen</strain>
    </source>
</reference>
<dbReference type="AGR" id="ZFIN:ZDB-GENE-040801-38"/>